<keyword evidence="3" id="KW-1185">Reference proteome</keyword>
<dbReference type="Gene3D" id="3.10.180.10">
    <property type="entry name" value="2,3-Dihydroxybiphenyl 1,2-Dioxygenase, domain 1"/>
    <property type="match status" value="1"/>
</dbReference>
<dbReference type="EMBL" id="JAVDRL010000002">
    <property type="protein sequence ID" value="MDR6529794.1"/>
    <property type="molecule type" value="Genomic_DNA"/>
</dbReference>
<gene>
    <name evidence="2" type="ORF">J2800_000518</name>
</gene>
<dbReference type="CDD" id="cd07262">
    <property type="entry name" value="VOC_like"/>
    <property type="match status" value="1"/>
</dbReference>
<proteinExistence type="predicted"/>
<dbReference type="PROSITE" id="PS51819">
    <property type="entry name" value="VOC"/>
    <property type="match status" value="1"/>
</dbReference>
<evidence type="ECO:0000259" key="1">
    <source>
        <dbReference type="PROSITE" id="PS51819"/>
    </source>
</evidence>
<dbReference type="InterPro" id="IPR037523">
    <property type="entry name" value="VOC_core"/>
</dbReference>
<evidence type="ECO:0000313" key="3">
    <source>
        <dbReference type="Proteomes" id="UP001262754"/>
    </source>
</evidence>
<feature type="domain" description="VOC" evidence="1">
    <location>
        <begin position="1"/>
        <end position="133"/>
    </location>
</feature>
<dbReference type="PANTHER" id="PTHR35006:SF2">
    <property type="entry name" value="GLYOXALASE FAMILY PROTEIN (AFU_ORTHOLOGUE AFUA_5G14830)"/>
    <property type="match status" value="1"/>
</dbReference>
<dbReference type="SUPFAM" id="SSF54593">
    <property type="entry name" value="Glyoxalase/Bleomycin resistance protein/Dihydroxybiphenyl dioxygenase"/>
    <property type="match status" value="1"/>
</dbReference>
<dbReference type="Proteomes" id="UP001262754">
    <property type="component" value="Unassembled WGS sequence"/>
</dbReference>
<dbReference type="InterPro" id="IPR029068">
    <property type="entry name" value="Glyas_Bleomycin-R_OHBP_Dase"/>
</dbReference>
<dbReference type="InterPro" id="IPR004360">
    <property type="entry name" value="Glyas_Fos-R_dOase_dom"/>
</dbReference>
<dbReference type="RefSeq" id="WP_056758946.1">
    <property type="nucleotide sequence ID" value="NZ_BMLD01000007.1"/>
</dbReference>
<dbReference type="Pfam" id="PF00903">
    <property type="entry name" value="Glyoxalase"/>
    <property type="match status" value="1"/>
</dbReference>
<evidence type="ECO:0000313" key="2">
    <source>
        <dbReference type="EMBL" id="MDR6529794.1"/>
    </source>
</evidence>
<organism evidence="2 3">
    <name type="scientific">Caulobacter rhizosphaerae</name>
    <dbReference type="NCBI Taxonomy" id="2010972"/>
    <lineage>
        <taxon>Bacteria</taxon>
        <taxon>Pseudomonadati</taxon>
        <taxon>Pseudomonadota</taxon>
        <taxon>Alphaproteobacteria</taxon>
        <taxon>Caulobacterales</taxon>
        <taxon>Caulobacteraceae</taxon>
        <taxon>Caulobacter</taxon>
    </lineage>
</organism>
<comment type="caution">
    <text evidence="2">The sequence shown here is derived from an EMBL/GenBank/DDBJ whole genome shotgun (WGS) entry which is preliminary data.</text>
</comment>
<accession>A0ABU1MUC5</accession>
<name>A0ABU1MUC5_9CAUL</name>
<sequence length="136" mass="14160">MIDHIGLTVRDLKVSKAFYDAAFAPLGVEVVMSVTADETGSYGYLGYGPGADSRDIQAGKPSFWIGGGETLTGPMHVAFVAATRAQVDAFHAAALAAGGVDNGPPGVRPHYHPNYYGAFVLDPDGRNIEAVCHAPA</sequence>
<dbReference type="PANTHER" id="PTHR35006">
    <property type="entry name" value="GLYOXALASE FAMILY PROTEIN (AFU_ORTHOLOGUE AFUA_5G14830)"/>
    <property type="match status" value="1"/>
</dbReference>
<protein>
    <submittedName>
        <fullName evidence="2">Catechol 2,3-dioxygenase-like lactoylglutathione lyase family enzyme</fullName>
    </submittedName>
</protein>
<reference evidence="2 3" key="1">
    <citation type="submission" date="2023-07" db="EMBL/GenBank/DDBJ databases">
        <title>Sorghum-associated microbial communities from plants grown in Nebraska, USA.</title>
        <authorList>
            <person name="Schachtman D."/>
        </authorList>
    </citation>
    <scope>NUCLEOTIDE SEQUENCE [LARGE SCALE GENOMIC DNA]</scope>
    <source>
        <strain evidence="2 3">DS2154</strain>
    </source>
</reference>